<dbReference type="InterPro" id="IPR010104">
    <property type="entry name" value="TonB_rcpt_bac"/>
</dbReference>
<keyword evidence="5 7" id="KW-0472">Membrane</keyword>
<dbReference type="InterPro" id="IPR037066">
    <property type="entry name" value="Plug_dom_sf"/>
</dbReference>
<dbReference type="InterPro" id="IPR039426">
    <property type="entry name" value="TonB-dep_rcpt-like"/>
</dbReference>
<evidence type="ECO:0000256" key="3">
    <source>
        <dbReference type="ARBA" id="ARBA00022452"/>
    </source>
</evidence>
<evidence type="ECO:0000256" key="2">
    <source>
        <dbReference type="ARBA" id="ARBA00022448"/>
    </source>
</evidence>
<dbReference type="OrthoDB" id="8727862at2"/>
<evidence type="ECO:0000256" key="7">
    <source>
        <dbReference type="PROSITE-ProRule" id="PRU01360"/>
    </source>
</evidence>
<dbReference type="RefSeq" id="WP_068380182.1">
    <property type="nucleotide sequence ID" value="NZ_LSNE01000010.1"/>
</dbReference>
<evidence type="ECO:0000256" key="5">
    <source>
        <dbReference type="ARBA" id="ARBA00023136"/>
    </source>
</evidence>
<evidence type="ECO:0000256" key="4">
    <source>
        <dbReference type="ARBA" id="ARBA00022692"/>
    </source>
</evidence>
<dbReference type="Gene3D" id="2.40.170.20">
    <property type="entry name" value="TonB-dependent receptor, beta-barrel domain"/>
    <property type="match status" value="1"/>
</dbReference>
<dbReference type="NCBIfam" id="TIGR01782">
    <property type="entry name" value="TonB-Xanth-Caul"/>
    <property type="match status" value="1"/>
</dbReference>
<keyword evidence="2 7" id="KW-0813">Transport</keyword>
<evidence type="ECO:0000259" key="8">
    <source>
        <dbReference type="Pfam" id="PF07715"/>
    </source>
</evidence>
<comment type="caution">
    <text evidence="9">The sequence shown here is derived from an EMBL/GenBank/DDBJ whole genome shotgun (WGS) entry which is preliminary data.</text>
</comment>
<keyword evidence="4 7" id="KW-0812">Transmembrane</keyword>
<feature type="domain" description="TonB-dependent receptor plug" evidence="8">
    <location>
        <begin position="90"/>
        <end position="188"/>
    </location>
</feature>
<evidence type="ECO:0000256" key="6">
    <source>
        <dbReference type="ARBA" id="ARBA00023237"/>
    </source>
</evidence>
<gene>
    <name evidence="9" type="ORF">AX660_01060</name>
</gene>
<dbReference type="Gene3D" id="2.170.130.10">
    <property type="entry name" value="TonB-dependent receptor, plug domain"/>
    <property type="match status" value="1"/>
</dbReference>
<dbReference type="Proteomes" id="UP000070299">
    <property type="component" value="Unassembled WGS sequence"/>
</dbReference>
<keyword evidence="10" id="KW-1185">Reference proteome</keyword>
<accession>A0A148KMM4</accession>
<comment type="similarity">
    <text evidence="7">Belongs to the TonB-dependent receptor family.</text>
</comment>
<dbReference type="PANTHER" id="PTHR40980">
    <property type="entry name" value="PLUG DOMAIN-CONTAINING PROTEIN"/>
    <property type="match status" value="1"/>
</dbReference>
<evidence type="ECO:0000256" key="1">
    <source>
        <dbReference type="ARBA" id="ARBA00004571"/>
    </source>
</evidence>
<comment type="subcellular location">
    <subcellularLocation>
        <location evidence="1 7">Cell outer membrane</location>
        <topology evidence="1 7">Multi-pass membrane protein</topology>
    </subcellularLocation>
</comment>
<dbReference type="SUPFAM" id="SSF56935">
    <property type="entry name" value="Porins"/>
    <property type="match status" value="1"/>
</dbReference>
<dbReference type="STRING" id="1799789.AX660_01060"/>
<organism evidence="9 10">
    <name type="scientific">Paraglaciecola hydrolytica</name>
    <dbReference type="NCBI Taxonomy" id="1799789"/>
    <lineage>
        <taxon>Bacteria</taxon>
        <taxon>Pseudomonadati</taxon>
        <taxon>Pseudomonadota</taxon>
        <taxon>Gammaproteobacteria</taxon>
        <taxon>Alteromonadales</taxon>
        <taxon>Alteromonadaceae</taxon>
        <taxon>Paraglaciecola</taxon>
    </lineage>
</organism>
<keyword evidence="6 7" id="KW-0998">Cell outer membrane</keyword>
<name>A0A148KMM4_9ALTE</name>
<protein>
    <recommendedName>
        <fullName evidence="8">TonB-dependent receptor plug domain-containing protein</fullName>
    </recommendedName>
</protein>
<dbReference type="InterPro" id="IPR036942">
    <property type="entry name" value="Beta-barrel_TonB_sf"/>
</dbReference>
<dbReference type="PANTHER" id="PTHR40980:SF3">
    <property type="entry name" value="TONB-DEPENDENT RECEPTOR-LIKE BETA-BARREL DOMAIN-CONTAINING PROTEIN"/>
    <property type="match status" value="1"/>
</dbReference>
<evidence type="ECO:0000313" key="10">
    <source>
        <dbReference type="Proteomes" id="UP000070299"/>
    </source>
</evidence>
<dbReference type="EMBL" id="LSNE01000010">
    <property type="protein sequence ID" value="KXI27573.1"/>
    <property type="molecule type" value="Genomic_DNA"/>
</dbReference>
<dbReference type="InterPro" id="IPR012910">
    <property type="entry name" value="Plug_dom"/>
</dbReference>
<dbReference type="PROSITE" id="PS52016">
    <property type="entry name" value="TONB_DEPENDENT_REC_3"/>
    <property type="match status" value="1"/>
</dbReference>
<keyword evidence="3 7" id="KW-1134">Transmembrane beta strand</keyword>
<sequence>MTHINSHTAKDIKGDVPLFTPKILSRRIASILVATTTLSLFSPLAVYAQEASTASASETQNAEETEVIEVTGLRFSQRSALDRKKQAGTMQDSLVAEDIGQFPDKNIAEALQRISGVQLDRDIGEGSSVSIRGVEPDLLRVEVNNVSALGMGGSRGVDFRDMASELVKSLDVIKGSEARLTEGGIGGTIQVNTRKPNEFKEHFLSMSLENTYNDLTGDNSPKFNITGVRKINEDLGVLLNVTGSDKSNVIHALRNTEWARFADYDNSAEKTVVDPNFASVNNKADCATSSNKATCEAQWLDFNPYLPRYGIWGRDEKRVSANAIVQYQFTDNLSAHAGYTYNKRDKEATDINLQFETQSTARINPASVIVNPETHNVSYFETANASVTNRVLNFAWDQETTLFDTGFEYSNNGFRLVGLASHSTADQDIDSRDTHIVAAGVAGMKVALNAEGAPDIDLSSAYIRNPADLTDTSNAFDLNDPASYNSRSRYKYSPHTDKATEDMLKLDATYIPDSDFFTILRAGVQLRNEGLENADFEYNIIRDVGTSYNGQPWTMADQIALITGTTTKTPVFFDGYDVGVNTINTFEAVDTQAFIDAIQAVSADNTTREDLNAKTGNYNVEVKTKAVYIQANFETELAGLPLWGNFGVRYVQTDTAANGDVRERIIVDQVDADGNVIIDANTGLPIAGIEDVNHPEAFLGRKTINEDYADTLPSLNLSLAFIPDELVLYFGAAKVMARPKIGDLNVNANCTVYKNTLAQIDNEPNYCTAGNPDLNPYRANQVDLALSWYPDENSIVSGAFFAKDITSWIIDADTRENIDFFGDGRLWDVRQKINGTGVSTKGFEFQASTFFTMLPEPFNNLGGTVNYTRMSADDVGLFNQLTGEELPFPTQSKNSYNIAAFYEADSWSLRVAYNYRSEYLKYANDRSGNPAFVDDAGYLDAKFSYTIMENMKFYLEGRNLTQEVYSLNAGPGRLSDLQYAGREFTAGVSYKF</sequence>
<dbReference type="GO" id="GO:0009279">
    <property type="term" value="C:cell outer membrane"/>
    <property type="evidence" value="ECO:0007669"/>
    <property type="project" value="UniProtKB-SubCell"/>
</dbReference>
<proteinExistence type="inferred from homology"/>
<dbReference type="AlphaFoldDB" id="A0A148KMM4"/>
<reference evidence="10" key="1">
    <citation type="submission" date="2016-02" db="EMBL/GenBank/DDBJ databases">
        <authorList>
            <person name="Schultz-Johansen M."/>
            <person name="Glaring M.A."/>
            <person name="Bech P.K."/>
            <person name="Stougaard P."/>
        </authorList>
    </citation>
    <scope>NUCLEOTIDE SEQUENCE [LARGE SCALE GENOMIC DNA]</scope>
    <source>
        <strain evidence="10">S66</strain>
    </source>
</reference>
<evidence type="ECO:0000313" key="9">
    <source>
        <dbReference type="EMBL" id="KXI27573.1"/>
    </source>
</evidence>
<dbReference type="Pfam" id="PF07715">
    <property type="entry name" value="Plug"/>
    <property type="match status" value="1"/>
</dbReference>